<accession>A0ABV6ZV09</accession>
<protein>
    <submittedName>
        <fullName evidence="2">DUF1499 domain-containing protein</fullName>
    </submittedName>
</protein>
<keyword evidence="1" id="KW-0812">Transmembrane</keyword>
<keyword evidence="3" id="KW-1185">Reference proteome</keyword>
<comment type="caution">
    <text evidence="2">The sequence shown here is derived from an EMBL/GenBank/DDBJ whole genome shotgun (WGS) entry which is preliminary data.</text>
</comment>
<name>A0ABV6ZV09_9PROT</name>
<dbReference type="Proteomes" id="UP001595379">
    <property type="component" value="Unassembled WGS sequence"/>
</dbReference>
<sequence>MGPGQHRLYDFASLTCFVGLTGLPIWFAVCALGPKLGLADGGYALEQLTLFWGVILSGVFVAAGLGALFFLLSYHRDNREMPPGSWVPIAGFAVALSALAASLSAAWLFQQQPAVSEVTTDGGNPPAFTEALVLRRGVKANTLDFADGYRPEAVIDPLVIEASADEVFDALLDIARDRRWRVGSVSRERDMVELTIESFWYAQTDDVVIRLSAEEAGGTRLDYRAAARTGARDGGRNARRLATIERGLRERLG</sequence>
<evidence type="ECO:0000313" key="2">
    <source>
        <dbReference type="EMBL" id="MFC2925233.1"/>
    </source>
</evidence>
<dbReference type="InterPro" id="IPR010865">
    <property type="entry name" value="DUF1499"/>
</dbReference>
<organism evidence="2 3">
    <name type="scientific">Hyphobacterium vulgare</name>
    <dbReference type="NCBI Taxonomy" id="1736751"/>
    <lineage>
        <taxon>Bacteria</taxon>
        <taxon>Pseudomonadati</taxon>
        <taxon>Pseudomonadota</taxon>
        <taxon>Alphaproteobacteria</taxon>
        <taxon>Maricaulales</taxon>
        <taxon>Maricaulaceae</taxon>
        <taxon>Hyphobacterium</taxon>
    </lineage>
</organism>
<keyword evidence="1" id="KW-1133">Transmembrane helix</keyword>
<dbReference type="EMBL" id="JBHRSV010000001">
    <property type="protein sequence ID" value="MFC2925233.1"/>
    <property type="molecule type" value="Genomic_DNA"/>
</dbReference>
<proteinExistence type="predicted"/>
<evidence type="ECO:0000313" key="3">
    <source>
        <dbReference type="Proteomes" id="UP001595379"/>
    </source>
</evidence>
<gene>
    <name evidence="2" type="ORF">ACFOOR_03855</name>
</gene>
<dbReference type="RefSeq" id="WP_343164110.1">
    <property type="nucleotide sequence ID" value="NZ_JBHRSV010000001.1"/>
</dbReference>
<evidence type="ECO:0000256" key="1">
    <source>
        <dbReference type="SAM" id="Phobius"/>
    </source>
</evidence>
<keyword evidence="1" id="KW-0472">Membrane</keyword>
<feature type="transmembrane region" description="Helical" evidence="1">
    <location>
        <begin position="12"/>
        <end position="29"/>
    </location>
</feature>
<dbReference type="Pfam" id="PF07386">
    <property type="entry name" value="DUF1499"/>
    <property type="match status" value="1"/>
</dbReference>
<feature type="transmembrane region" description="Helical" evidence="1">
    <location>
        <begin position="49"/>
        <end position="74"/>
    </location>
</feature>
<feature type="transmembrane region" description="Helical" evidence="1">
    <location>
        <begin position="86"/>
        <end position="109"/>
    </location>
</feature>
<reference evidence="3" key="1">
    <citation type="journal article" date="2019" name="Int. J. Syst. Evol. Microbiol.">
        <title>The Global Catalogue of Microorganisms (GCM) 10K type strain sequencing project: providing services to taxonomists for standard genome sequencing and annotation.</title>
        <authorList>
            <consortium name="The Broad Institute Genomics Platform"/>
            <consortium name="The Broad Institute Genome Sequencing Center for Infectious Disease"/>
            <person name="Wu L."/>
            <person name="Ma J."/>
        </authorList>
    </citation>
    <scope>NUCLEOTIDE SEQUENCE [LARGE SCALE GENOMIC DNA]</scope>
    <source>
        <strain evidence="3">KCTC 52487</strain>
    </source>
</reference>